<dbReference type="EMBL" id="JASJQH010007077">
    <property type="protein sequence ID" value="KAK9718799.1"/>
    <property type="molecule type" value="Genomic_DNA"/>
</dbReference>
<evidence type="ECO:0000256" key="3">
    <source>
        <dbReference type="SAM" id="MobiDB-lite"/>
    </source>
</evidence>
<dbReference type="InterPro" id="IPR014939">
    <property type="entry name" value="CDT1_Gemini-bd-like"/>
</dbReference>
<feature type="region of interest" description="Disordered" evidence="3">
    <location>
        <begin position="138"/>
        <end position="187"/>
    </location>
</feature>
<accession>A0ABR2W3F2</accession>
<evidence type="ECO:0000256" key="1">
    <source>
        <dbReference type="ARBA" id="ARBA00008356"/>
    </source>
</evidence>
<feature type="region of interest" description="Disordered" evidence="3">
    <location>
        <begin position="200"/>
        <end position="220"/>
    </location>
</feature>
<evidence type="ECO:0000256" key="2">
    <source>
        <dbReference type="ARBA" id="ARBA00023306"/>
    </source>
</evidence>
<sequence>MSQTQTLKNFLSVQKRGTTGIKDANTKKRDIAIVDTSISASPPNKKTRLSARLASKTTNKTTPVGENVESKKESTTEVPGGTQNIIDRILTRSRRKLVQPKLKSFLNTPELSAPKPEQAKALEDAQRLIKNNFSFDQIPNTQVDNDSEKKIESSSISLKVDTPKEALEQPTTESNSDTQGLPENNKKVPGYLKYRHLLQSSQSNENQPKSKETSKETTFASVNTTTKTAVPGYKKYGHLLAGKSELPLPDKFKTLEKIFHALHHTIVFFKSQNLNCVYHRMKKPVENMCNRTFSLDHLAQIKTVYPEAFTYEAIRYTHQGQRIDSILLEVSDSAEISYTDQSNIYENLKLAGSKLELRLKEFRRRLLSLVKAEHEKFLVSSSINVDFSNRTLLKWHPQFDLDSVSDIPKCELPKNDRPVISVVKSLKLDNSKSTEDKGVEAEVPSNGPEPTPHSNALAKASSLLDRIRAKEKRRNEDIMFGLSPEVLARKTILSRLPSIADSINFIFSSSKKTVLRQGEVVRKIIESYKIPLSEAEVVNHVKVASELAPDWIKLMPIGNSVMIKLDRTCLVKDVKDIFKAELQKISI</sequence>
<evidence type="ECO:0000313" key="6">
    <source>
        <dbReference type="Proteomes" id="UP001479436"/>
    </source>
</evidence>
<evidence type="ECO:0000313" key="5">
    <source>
        <dbReference type="EMBL" id="KAK9718799.1"/>
    </source>
</evidence>
<reference evidence="5 6" key="1">
    <citation type="submission" date="2023-04" db="EMBL/GenBank/DDBJ databases">
        <title>Genome of Basidiobolus ranarum AG-B5.</title>
        <authorList>
            <person name="Stajich J.E."/>
            <person name="Carter-House D."/>
            <person name="Gryganskyi A."/>
        </authorList>
    </citation>
    <scope>NUCLEOTIDE SEQUENCE [LARGE SCALE GENOMIC DNA]</scope>
    <source>
        <strain evidence="5 6">AG-B5</strain>
    </source>
</reference>
<dbReference type="SUPFAM" id="SSF46785">
    <property type="entry name" value="Winged helix' DNA-binding domain"/>
    <property type="match status" value="1"/>
</dbReference>
<comment type="caution">
    <text evidence="5">The sequence shown here is derived from an EMBL/GenBank/DDBJ whole genome shotgun (WGS) entry which is preliminary data.</text>
</comment>
<feature type="compositionally biased region" description="Basic and acidic residues" evidence="3">
    <location>
        <begin position="431"/>
        <end position="440"/>
    </location>
</feature>
<evidence type="ECO:0000259" key="4">
    <source>
        <dbReference type="SMART" id="SM01075"/>
    </source>
</evidence>
<feature type="region of interest" description="Disordered" evidence="3">
    <location>
        <begin position="431"/>
        <end position="455"/>
    </location>
</feature>
<dbReference type="CDD" id="cd08767">
    <property type="entry name" value="Cdt1_c"/>
    <property type="match status" value="1"/>
</dbReference>
<dbReference type="CDD" id="cd08674">
    <property type="entry name" value="Cdt1_m"/>
    <property type="match status" value="1"/>
</dbReference>
<feature type="compositionally biased region" description="Polar residues" evidence="3">
    <location>
        <begin position="55"/>
        <end position="64"/>
    </location>
</feature>
<keyword evidence="6" id="KW-1185">Reference proteome</keyword>
<proteinExistence type="inferred from homology"/>
<feature type="compositionally biased region" description="Polar residues" evidence="3">
    <location>
        <begin position="169"/>
        <end position="182"/>
    </location>
</feature>
<comment type="similarity">
    <text evidence="1">Belongs to the Cdt1 family.</text>
</comment>
<dbReference type="SMART" id="SM01075">
    <property type="entry name" value="CDT1"/>
    <property type="match status" value="1"/>
</dbReference>
<gene>
    <name evidence="5" type="ORF">K7432_005245</name>
</gene>
<keyword evidence="2" id="KW-0131">Cell cycle</keyword>
<protein>
    <recommendedName>
        <fullName evidence="4">CDT1 Geminin-binding domain-containing protein</fullName>
    </recommendedName>
</protein>
<dbReference type="PANTHER" id="PTHR28637:SF1">
    <property type="entry name" value="DNA REPLICATION FACTOR CDT1"/>
    <property type="match status" value="1"/>
</dbReference>
<dbReference type="InterPro" id="IPR032054">
    <property type="entry name" value="Cdt1_C"/>
</dbReference>
<dbReference type="InterPro" id="IPR045173">
    <property type="entry name" value="Cdt1"/>
</dbReference>
<feature type="region of interest" description="Disordered" evidence="3">
    <location>
        <begin position="37"/>
        <end position="80"/>
    </location>
</feature>
<dbReference type="Pfam" id="PF16679">
    <property type="entry name" value="CDT1_C"/>
    <property type="match status" value="1"/>
</dbReference>
<dbReference type="Proteomes" id="UP001479436">
    <property type="component" value="Unassembled WGS sequence"/>
</dbReference>
<name>A0ABR2W3F2_9FUNG</name>
<dbReference type="Pfam" id="PF08839">
    <property type="entry name" value="CDT1"/>
    <property type="match status" value="1"/>
</dbReference>
<dbReference type="InterPro" id="IPR036390">
    <property type="entry name" value="WH_DNA-bd_sf"/>
</dbReference>
<feature type="domain" description="CDT1 Geminin-binding" evidence="4">
    <location>
        <begin position="248"/>
        <end position="414"/>
    </location>
</feature>
<dbReference type="InterPro" id="IPR038090">
    <property type="entry name" value="Cdt1_C_WH_dom_sf"/>
</dbReference>
<organism evidence="5 6">
    <name type="scientific">Basidiobolus ranarum</name>
    <dbReference type="NCBI Taxonomy" id="34480"/>
    <lineage>
        <taxon>Eukaryota</taxon>
        <taxon>Fungi</taxon>
        <taxon>Fungi incertae sedis</taxon>
        <taxon>Zoopagomycota</taxon>
        <taxon>Entomophthoromycotina</taxon>
        <taxon>Basidiobolomycetes</taxon>
        <taxon>Basidiobolales</taxon>
        <taxon>Basidiobolaceae</taxon>
        <taxon>Basidiobolus</taxon>
    </lineage>
</organism>
<dbReference type="PANTHER" id="PTHR28637">
    <property type="entry name" value="DNA REPLICATION FACTOR CDT1"/>
    <property type="match status" value="1"/>
</dbReference>
<dbReference type="Gene3D" id="1.10.10.1420">
    <property type="entry name" value="DNA replication factor Cdt1, C-terminal WH domain"/>
    <property type="match status" value="1"/>
</dbReference>